<gene>
    <name evidence="1" type="ORF">COO09_18215</name>
</gene>
<comment type="caution">
    <text evidence="1">The sequence shown here is derived from an EMBL/GenBank/DDBJ whole genome shotgun (WGS) entry which is preliminary data.</text>
</comment>
<evidence type="ECO:0000313" key="1">
    <source>
        <dbReference type="EMBL" id="PCE40793.1"/>
    </source>
</evidence>
<dbReference type="EMBL" id="NWUF01000022">
    <property type="protein sequence ID" value="PCE40793.1"/>
    <property type="molecule type" value="Genomic_DNA"/>
</dbReference>
<protein>
    <submittedName>
        <fullName evidence="1">Uncharacterized protein</fullName>
    </submittedName>
</protein>
<keyword evidence="2" id="KW-1185">Reference proteome</keyword>
<dbReference type="RefSeq" id="WP_066966605.1">
    <property type="nucleotide sequence ID" value="NZ_CP023449.1"/>
</dbReference>
<dbReference type="KEGG" id="rdi:CMV14_22280"/>
<dbReference type="AlphaFoldDB" id="A0A2A4FQW3"/>
<proteinExistence type="predicted"/>
<name>A0A2A4FQW3_9SPHN</name>
<dbReference type="Proteomes" id="UP000218934">
    <property type="component" value="Unassembled WGS sequence"/>
</dbReference>
<accession>A0A2A4FQW3</accession>
<sequence>MARFRLHEDAPKWFKNISGEPFKTDFDQYYFCLMAGFASGRSNETAATVEKTDTFPEDYKEASRFLIGLLVMAELRNAGIDLSERDAVRDMFKRLVKPDSSNQLTDWGMRRLNAYASGGYDYLVEQREQKPQSNEELLRDYPQLIERAIAGNVAS</sequence>
<reference evidence="1 2" key="1">
    <citation type="submission" date="2017-09" db="EMBL/GenBank/DDBJ databases">
        <title>The Catabolism of 3,6-Dichlorosalicylic acid is Initiated by the Cytochrome P450 Monooxygenase DsmABC in Rhizorhabdus dicambivorans Ndbn-20.</title>
        <authorList>
            <person name="Na L."/>
        </authorList>
    </citation>
    <scope>NUCLEOTIDE SEQUENCE [LARGE SCALE GENOMIC DNA]</scope>
    <source>
        <strain evidence="1 2">Ndbn-20m</strain>
    </source>
</reference>
<organism evidence="1 2">
    <name type="scientific">Rhizorhabdus dicambivorans</name>
    <dbReference type="NCBI Taxonomy" id="1850238"/>
    <lineage>
        <taxon>Bacteria</taxon>
        <taxon>Pseudomonadati</taxon>
        <taxon>Pseudomonadota</taxon>
        <taxon>Alphaproteobacteria</taxon>
        <taxon>Sphingomonadales</taxon>
        <taxon>Sphingomonadaceae</taxon>
        <taxon>Rhizorhabdus</taxon>
    </lineage>
</organism>
<evidence type="ECO:0000313" key="2">
    <source>
        <dbReference type="Proteomes" id="UP000218934"/>
    </source>
</evidence>
<dbReference type="OrthoDB" id="460909at2"/>